<reference evidence="3" key="1">
    <citation type="journal article" date="2019" name="Int. J. Syst. Evol. Microbiol.">
        <title>The Global Catalogue of Microorganisms (GCM) 10K type strain sequencing project: providing services to taxonomists for standard genome sequencing and annotation.</title>
        <authorList>
            <consortium name="The Broad Institute Genomics Platform"/>
            <consortium name="The Broad Institute Genome Sequencing Center for Infectious Disease"/>
            <person name="Wu L."/>
            <person name="Ma J."/>
        </authorList>
    </citation>
    <scope>NUCLEOTIDE SEQUENCE [LARGE SCALE GENOMIC DNA]</scope>
    <source>
        <strain evidence="3">CCUG 54822</strain>
    </source>
</reference>
<accession>A0ABW3ZVH5</accession>
<sequence length="115" mass="13105">MNKILLHIEGLMVLLLTLYLYAYFEFSWLLFFVLLLAPDISMLGYLISNKAGALIYNIFHTYSMAIAVVLYGLLFVNAIVLAIGLIWTAHIGMDRIIGYGLKYLSGFKENHLNRI</sequence>
<comment type="caution">
    <text evidence="2">The sequence shown here is derived from an EMBL/GenBank/DDBJ whole genome shotgun (WGS) entry which is preliminary data.</text>
</comment>
<keyword evidence="1" id="KW-0472">Membrane</keyword>
<dbReference type="Pfam" id="PF14079">
    <property type="entry name" value="DUF4260"/>
    <property type="match status" value="1"/>
</dbReference>
<name>A0ABW3ZVH5_9BACI</name>
<organism evidence="2 3">
    <name type="scientific">Lentibacillus salinarum</name>
    <dbReference type="NCBI Taxonomy" id="446820"/>
    <lineage>
        <taxon>Bacteria</taxon>
        <taxon>Bacillati</taxon>
        <taxon>Bacillota</taxon>
        <taxon>Bacilli</taxon>
        <taxon>Bacillales</taxon>
        <taxon>Bacillaceae</taxon>
        <taxon>Lentibacillus</taxon>
    </lineage>
</organism>
<keyword evidence="3" id="KW-1185">Reference proteome</keyword>
<keyword evidence="1" id="KW-0812">Transmembrane</keyword>
<feature type="transmembrane region" description="Helical" evidence="1">
    <location>
        <begin position="59"/>
        <end position="87"/>
    </location>
</feature>
<keyword evidence="1" id="KW-1133">Transmembrane helix</keyword>
<dbReference type="EMBL" id="JBHTNH010000019">
    <property type="protein sequence ID" value="MFD1361798.1"/>
    <property type="molecule type" value="Genomic_DNA"/>
</dbReference>
<evidence type="ECO:0000313" key="2">
    <source>
        <dbReference type="EMBL" id="MFD1361798.1"/>
    </source>
</evidence>
<dbReference type="Proteomes" id="UP001597178">
    <property type="component" value="Unassembled WGS sequence"/>
</dbReference>
<evidence type="ECO:0000313" key="3">
    <source>
        <dbReference type="Proteomes" id="UP001597178"/>
    </source>
</evidence>
<protein>
    <submittedName>
        <fullName evidence="2">DUF4260 domain-containing protein</fullName>
    </submittedName>
</protein>
<evidence type="ECO:0000256" key="1">
    <source>
        <dbReference type="SAM" id="Phobius"/>
    </source>
</evidence>
<dbReference type="InterPro" id="IPR025356">
    <property type="entry name" value="DUF4260"/>
</dbReference>
<proteinExistence type="predicted"/>
<gene>
    <name evidence="2" type="ORF">ACFQ4A_09040</name>
</gene>
<dbReference type="RefSeq" id="WP_382399711.1">
    <property type="nucleotide sequence ID" value="NZ_JBHTNH010000019.1"/>
</dbReference>